<dbReference type="PANTHER" id="PTHR48073">
    <property type="entry name" value="O-SUCCINYLBENZOATE SYNTHASE-RELATED"/>
    <property type="match status" value="1"/>
</dbReference>
<feature type="binding site" evidence="5">
    <location>
        <position position="266"/>
    </location>
    <ligand>
        <name>Mg(2+)</name>
        <dbReference type="ChEBI" id="CHEBI:18420"/>
    </ligand>
</feature>
<keyword evidence="3 5" id="KW-0460">Magnesium</keyword>
<dbReference type="PROSITE" id="PS00909">
    <property type="entry name" value="MR_MLE_2"/>
    <property type="match status" value="1"/>
</dbReference>
<dbReference type="CDD" id="cd03319">
    <property type="entry name" value="L-Ala-DL-Glu_epimerase"/>
    <property type="match status" value="1"/>
</dbReference>
<evidence type="ECO:0000313" key="8">
    <source>
        <dbReference type="EMBL" id="QDU80365.1"/>
    </source>
</evidence>
<dbReference type="InterPro" id="IPR034603">
    <property type="entry name" value="Dipeptide_epimerase"/>
</dbReference>
<keyword evidence="9" id="KW-1185">Reference proteome</keyword>
<feature type="binding site" evidence="5">
    <location>
        <position position="215"/>
    </location>
    <ligand>
        <name>Mg(2+)</name>
        <dbReference type="ChEBI" id="CHEBI:18420"/>
    </ligand>
</feature>
<dbReference type="EC" id="5.1.1.-" evidence="6"/>
<evidence type="ECO:0000256" key="6">
    <source>
        <dbReference type="RuleBase" id="RU366006"/>
    </source>
</evidence>
<evidence type="ECO:0000256" key="1">
    <source>
        <dbReference type="ARBA" id="ARBA00008031"/>
    </source>
</evidence>
<dbReference type="KEGG" id="plon:Pla110_20920"/>
<reference evidence="8 9" key="1">
    <citation type="submission" date="2019-02" db="EMBL/GenBank/DDBJ databases">
        <title>Deep-cultivation of Planctomycetes and their phenomic and genomic characterization uncovers novel biology.</title>
        <authorList>
            <person name="Wiegand S."/>
            <person name="Jogler M."/>
            <person name="Boedeker C."/>
            <person name="Pinto D."/>
            <person name="Vollmers J."/>
            <person name="Rivas-Marin E."/>
            <person name="Kohn T."/>
            <person name="Peeters S.H."/>
            <person name="Heuer A."/>
            <person name="Rast P."/>
            <person name="Oberbeckmann S."/>
            <person name="Bunk B."/>
            <person name="Jeske O."/>
            <person name="Meyerdierks A."/>
            <person name="Storesund J.E."/>
            <person name="Kallscheuer N."/>
            <person name="Luecker S."/>
            <person name="Lage O.M."/>
            <person name="Pohl T."/>
            <person name="Merkel B.J."/>
            <person name="Hornburger P."/>
            <person name="Mueller R.-W."/>
            <person name="Bruemmer F."/>
            <person name="Labrenz M."/>
            <person name="Spormann A.M."/>
            <person name="Op den Camp H."/>
            <person name="Overmann J."/>
            <person name="Amann R."/>
            <person name="Jetten M.S.M."/>
            <person name="Mascher T."/>
            <person name="Medema M.H."/>
            <person name="Devos D.P."/>
            <person name="Kaster A.-K."/>
            <person name="Ovreas L."/>
            <person name="Rohde M."/>
            <person name="Galperin M.Y."/>
            <person name="Jogler C."/>
        </authorList>
    </citation>
    <scope>NUCLEOTIDE SEQUENCE [LARGE SCALE GENOMIC DNA]</scope>
    <source>
        <strain evidence="8 9">Pla110</strain>
    </source>
</reference>
<keyword evidence="2 5" id="KW-0479">Metal-binding</keyword>
<dbReference type="PANTHER" id="PTHR48073:SF2">
    <property type="entry name" value="O-SUCCINYLBENZOATE SYNTHASE"/>
    <property type="match status" value="1"/>
</dbReference>
<dbReference type="RefSeq" id="WP_144995653.1">
    <property type="nucleotide sequence ID" value="NZ_CP036281.1"/>
</dbReference>
<protein>
    <recommendedName>
        <fullName evidence="6">Dipeptide epimerase</fullName>
        <ecNumber evidence="6">5.1.1.-</ecNumber>
    </recommendedName>
</protein>
<dbReference type="InterPro" id="IPR013342">
    <property type="entry name" value="Mandelate_racemase_C"/>
</dbReference>
<dbReference type="GO" id="GO:0009063">
    <property type="term" value="P:amino acid catabolic process"/>
    <property type="evidence" value="ECO:0007669"/>
    <property type="project" value="InterPro"/>
</dbReference>
<gene>
    <name evidence="8" type="ORF">Pla110_20920</name>
</gene>
<dbReference type="GO" id="GO:0046872">
    <property type="term" value="F:metal ion binding"/>
    <property type="evidence" value="ECO:0007669"/>
    <property type="project" value="UniProtKB-KW"/>
</dbReference>
<name>A0A518CMB5_9PLAN</name>
<dbReference type="InterPro" id="IPR018110">
    <property type="entry name" value="Mandel_Rmase/mucon_lact_enz_CS"/>
</dbReference>
<feature type="domain" description="Mandelate racemase/muconate lactonizing enzyme C-terminal" evidence="7">
    <location>
        <begin position="167"/>
        <end position="262"/>
    </location>
</feature>
<dbReference type="AlphaFoldDB" id="A0A518CMB5"/>
<dbReference type="Gene3D" id="3.20.20.120">
    <property type="entry name" value="Enolase-like C-terminal domain"/>
    <property type="match status" value="1"/>
</dbReference>
<evidence type="ECO:0000256" key="3">
    <source>
        <dbReference type="ARBA" id="ARBA00022842"/>
    </source>
</evidence>
<evidence type="ECO:0000259" key="7">
    <source>
        <dbReference type="SMART" id="SM00922"/>
    </source>
</evidence>
<evidence type="ECO:0000256" key="2">
    <source>
        <dbReference type="ARBA" id="ARBA00022723"/>
    </source>
</evidence>
<dbReference type="GO" id="GO:0016855">
    <property type="term" value="F:racemase and epimerase activity, acting on amino acids and derivatives"/>
    <property type="evidence" value="ECO:0007669"/>
    <property type="project" value="UniProtKB-UniRule"/>
</dbReference>
<accession>A0A518CMB5</accession>
<dbReference type="Pfam" id="PF13378">
    <property type="entry name" value="MR_MLE_C"/>
    <property type="match status" value="1"/>
</dbReference>
<comment type="cofactor">
    <cofactor evidence="5 6">
        <name>Mg(2+)</name>
        <dbReference type="ChEBI" id="CHEBI:18420"/>
    </cofactor>
    <text evidence="5 6">Binds 1 Mg(2+) ion per subunit.</text>
</comment>
<keyword evidence="4 6" id="KW-0413">Isomerase</keyword>
<dbReference type="OrthoDB" id="9775391at2"/>
<comment type="similarity">
    <text evidence="1 6">Belongs to the mandelate racemase/muconate lactonizing enzyme family.</text>
</comment>
<dbReference type="SFLD" id="SFLDF00009">
    <property type="entry name" value="o-succinylbenzoate_synthase"/>
    <property type="match status" value="1"/>
</dbReference>
<evidence type="ECO:0000256" key="5">
    <source>
        <dbReference type="PIRSR" id="PIRSR634603-3"/>
    </source>
</evidence>
<feature type="binding site" evidence="5">
    <location>
        <position position="241"/>
    </location>
    <ligand>
        <name>Mg(2+)</name>
        <dbReference type="ChEBI" id="CHEBI:18420"/>
    </ligand>
</feature>
<organism evidence="8 9">
    <name type="scientific">Polystyrenella longa</name>
    <dbReference type="NCBI Taxonomy" id="2528007"/>
    <lineage>
        <taxon>Bacteria</taxon>
        <taxon>Pseudomonadati</taxon>
        <taxon>Planctomycetota</taxon>
        <taxon>Planctomycetia</taxon>
        <taxon>Planctomycetales</taxon>
        <taxon>Planctomycetaceae</taxon>
        <taxon>Polystyrenella</taxon>
    </lineage>
</organism>
<sequence length="397" mass="44826">MRIQNLTAYLVRIPLKKEIRHASYARRYNDTVLIRCELEDGTVGWGEGLPRHYVTGETIETTWEQWQVSSLKDQLSIDWSDWSELFDLLKKFELTRPVTIEPPATSDRDCFGNSLRCAIEIAILDAATRYWNVPLSEVTAKFEPASSIHENRKEIRYGVAITSMSRRKQVLNSILYRLFGFQHVKVKVGAKGINDVELLSRVRRWMGQGVDLRIDANEAWNRDQLLHKAQELAPFQISSIEQPLPHTEIDQLAGLNRDCQLPIMLDESLCSPSDARRAADEQFCQLFNIRLSKGGGFLNCLEIAAIAHEAGIGYQLGCMVGETGILSAAGRHFACSVAGIKHLEGSYDRFLVRENLIKRDITFGWGGKAPELTGPGLGVEIDTDAINRLKLQEQNWT</sequence>
<dbReference type="SFLD" id="SFLDS00001">
    <property type="entry name" value="Enolase"/>
    <property type="match status" value="1"/>
</dbReference>
<dbReference type="Proteomes" id="UP000317178">
    <property type="component" value="Chromosome"/>
</dbReference>
<dbReference type="InterPro" id="IPR036849">
    <property type="entry name" value="Enolase-like_C_sf"/>
</dbReference>
<evidence type="ECO:0000313" key="9">
    <source>
        <dbReference type="Proteomes" id="UP000317178"/>
    </source>
</evidence>
<dbReference type="EMBL" id="CP036281">
    <property type="protein sequence ID" value="QDU80365.1"/>
    <property type="molecule type" value="Genomic_DNA"/>
</dbReference>
<dbReference type="InterPro" id="IPR029017">
    <property type="entry name" value="Enolase-like_N"/>
</dbReference>
<evidence type="ECO:0000256" key="4">
    <source>
        <dbReference type="ARBA" id="ARBA00023235"/>
    </source>
</evidence>
<dbReference type="SUPFAM" id="SSF51604">
    <property type="entry name" value="Enolase C-terminal domain-like"/>
    <property type="match status" value="1"/>
</dbReference>
<dbReference type="SFLD" id="SFLDG00180">
    <property type="entry name" value="muconate_cycloisomerase"/>
    <property type="match status" value="1"/>
</dbReference>
<dbReference type="InterPro" id="IPR029065">
    <property type="entry name" value="Enolase_C-like"/>
</dbReference>
<dbReference type="SMART" id="SM00922">
    <property type="entry name" value="MR_MLE"/>
    <property type="match status" value="1"/>
</dbReference>
<dbReference type="Gene3D" id="3.30.390.10">
    <property type="entry name" value="Enolase-like, N-terminal domain"/>
    <property type="match status" value="1"/>
</dbReference>
<proteinExistence type="inferred from homology"/>
<dbReference type="SUPFAM" id="SSF54826">
    <property type="entry name" value="Enolase N-terminal domain-like"/>
    <property type="match status" value="1"/>
</dbReference>